<protein>
    <submittedName>
        <fullName evidence="2">Uncharacterized protein</fullName>
    </submittedName>
</protein>
<organism evidence="2 3">
    <name type="scientific">Octopus vulgaris</name>
    <name type="common">Common octopus</name>
    <dbReference type="NCBI Taxonomy" id="6645"/>
    <lineage>
        <taxon>Eukaryota</taxon>
        <taxon>Metazoa</taxon>
        <taxon>Spiralia</taxon>
        <taxon>Lophotrochozoa</taxon>
        <taxon>Mollusca</taxon>
        <taxon>Cephalopoda</taxon>
        <taxon>Coleoidea</taxon>
        <taxon>Octopodiformes</taxon>
        <taxon>Octopoda</taxon>
        <taxon>Incirrata</taxon>
        <taxon>Octopodidae</taxon>
        <taxon>Octopus</taxon>
    </lineage>
</organism>
<evidence type="ECO:0000256" key="1">
    <source>
        <dbReference type="SAM" id="MobiDB-lite"/>
    </source>
</evidence>
<gene>
    <name evidence="2" type="ORF">OCTVUL_1B023666</name>
</gene>
<feature type="region of interest" description="Disordered" evidence="1">
    <location>
        <begin position="1"/>
        <end position="102"/>
    </location>
</feature>
<name>A0AA36BEQ4_OCTVU</name>
<reference evidence="2" key="1">
    <citation type="submission" date="2023-08" db="EMBL/GenBank/DDBJ databases">
        <authorList>
            <person name="Alioto T."/>
            <person name="Alioto T."/>
            <person name="Gomez Garrido J."/>
        </authorList>
    </citation>
    <scope>NUCLEOTIDE SEQUENCE</scope>
</reference>
<dbReference type="AlphaFoldDB" id="A0AA36BEQ4"/>
<feature type="compositionally biased region" description="Basic and acidic residues" evidence="1">
    <location>
        <begin position="31"/>
        <end position="46"/>
    </location>
</feature>
<dbReference type="Proteomes" id="UP001162480">
    <property type="component" value="Chromosome 13"/>
</dbReference>
<accession>A0AA36BEQ4</accession>
<feature type="compositionally biased region" description="Basic and acidic residues" evidence="1">
    <location>
        <begin position="82"/>
        <end position="102"/>
    </location>
</feature>
<evidence type="ECO:0000313" key="3">
    <source>
        <dbReference type="Proteomes" id="UP001162480"/>
    </source>
</evidence>
<dbReference type="EMBL" id="OX597826">
    <property type="protein sequence ID" value="CAI9732017.1"/>
    <property type="molecule type" value="Genomic_DNA"/>
</dbReference>
<proteinExistence type="predicted"/>
<sequence>MIASLKIMEETSHKKAMTPAERKRLQRQRQKAKDPDFQKKENERLRLLRNGNRAMMSPSELREQRKKDRVRQHTCRDKKKRVAIEKKEASTPKSKDIGQHQS</sequence>
<evidence type="ECO:0000313" key="2">
    <source>
        <dbReference type="EMBL" id="CAI9732017.1"/>
    </source>
</evidence>
<feature type="compositionally biased region" description="Basic residues" evidence="1">
    <location>
        <begin position="67"/>
        <end position="81"/>
    </location>
</feature>
<keyword evidence="3" id="KW-1185">Reference proteome</keyword>